<feature type="compositionally biased region" description="Low complexity" evidence="1">
    <location>
        <begin position="249"/>
        <end position="263"/>
    </location>
</feature>
<organism evidence="2 3">
    <name type="scientific">Odynerus spinipes</name>
    <dbReference type="NCBI Taxonomy" id="1348599"/>
    <lineage>
        <taxon>Eukaryota</taxon>
        <taxon>Metazoa</taxon>
        <taxon>Ecdysozoa</taxon>
        <taxon>Arthropoda</taxon>
        <taxon>Hexapoda</taxon>
        <taxon>Insecta</taxon>
        <taxon>Pterygota</taxon>
        <taxon>Neoptera</taxon>
        <taxon>Endopterygota</taxon>
        <taxon>Hymenoptera</taxon>
        <taxon>Apocrita</taxon>
        <taxon>Aculeata</taxon>
        <taxon>Vespoidea</taxon>
        <taxon>Vespidae</taxon>
        <taxon>Eumeninae</taxon>
        <taxon>Odynerus</taxon>
    </lineage>
</organism>
<reference evidence="2" key="1">
    <citation type="submission" date="2021-08" db="EMBL/GenBank/DDBJ databases">
        <authorList>
            <person name="Misof B."/>
            <person name="Oliver O."/>
            <person name="Podsiadlowski L."/>
            <person name="Donath A."/>
            <person name="Peters R."/>
            <person name="Mayer C."/>
            <person name="Rust J."/>
            <person name="Gunkel S."/>
            <person name="Lesny P."/>
            <person name="Martin S."/>
            <person name="Oeyen J.P."/>
            <person name="Petersen M."/>
            <person name="Panagiotis P."/>
            <person name="Wilbrandt J."/>
            <person name="Tanja T."/>
        </authorList>
    </citation>
    <scope>NUCLEOTIDE SEQUENCE</scope>
    <source>
        <strain evidence="2">GBR_01_08_01A</strain>
        <tissue evidence="2">Thorax + abdomen</tissue>
    </source>
</reference>
<keyword evidence="3" id="KW-1185">Reference proteome</keyword>
<dbReference type="PANTHER" id="PTHR46940">
    <property type="entry name" value="NKAP DOMAIN-CONTAINING 1"/>
    <property type="match status" value="1"/>
</dbReference>
<feature type="compositionally biased region" description="Polar residues" evidence="1">
    <location>
        <begin position="225"/>
        <end position="239"/>
    </location>
</feature>
<feature type="compositionally biased region" description="Basic and acidic residues" evidence="1">
    <location>
        <begin position="306"/>
        <end position="318"/>
    </location>
</feature>
<sequence length="527" mass="60460">MALLSHRRRNASERRAQAHFSADTTSRGSDSWRSVPENASFRVAAVRKASRRPSYTQLKKESEDERLLVPLTIYAFALCLLPPVSSRSVMSRDYDRRRGGSGSGSSSSKLRMDTSVSQTRPHGESSSKRRELDSVMRKARESQSSYWNKKLLEVEERDPNRWRHSGYKELYVGGTSSGEPSRSHPRSPRSPRPRSPHSPRPRSPRARSPRSPRERSHTRGRAARSPSTGSTCSDRSCSVCSPKDRRRIAPPSRSRSRSITPVRSRAHPKEVVPSSSRALPPRTRPRSPPLPRPRTPPPAPQPPPRHQKDYKALKEKEAKVRRKEKHHSRLPEDPRVPDPIPLMRKPVKVEKTDSTHGAPQMMRQPPDSSPSEDSDSSSTTSHVGPPRMTLSERFGKMAQWSVDRRDMENMRITKDGENAMKVVIEGEERIARLGYESPPPGHYPESLLAQGPRGLECWDDVRVRYDYYKARGYLRDLTLDDYIKWEEWWYKYQEWLEAERYYEQWASSNRSSGGGRKRRGRRNNAAH</sequence>
<protein>
    <recommendedName>
        <fullName evidence="4">Serine/arginine repetitive matrix protein 1</fullName>
    </recommendedName>
</protein>
<feature type="compositionally biased region" description="Basic residues" evidence="1">
    <location>
        <begin position="319"/>
        <end position="328"/>
    </location>
</feature>
<name>A0AAD9RZW2_9HYME</name>
<feature type="compositionally biased region" description="Basic residues" evidence="1">
    <location>
        <begin position="183"/>
        <end position="210"/>
    </location>
</feature>
<dbReference type="PANTHER" id="PTHR46940:SF1">
    <property type="entry name" value="NKAP DOMAIN CONTAINING 1"/>
    <property type="match status" value="1"/>
</dbReference>
<reference evidence="2" key="2">
    <citation type="journal article" date="2023" name="Commun. Biol.">
        <title>Intrasexual cuticular hydrocarbon dimorphism in a wasp sheds light on hydrocarbon biosynthesis genes in Hymenoptera.</title>
        <authorList>
            <person name="Moris V.C."/>
            <person name="Podsiadlowski L."/>
            <person name="Martin S."/>
            <person name="Oeyen J.P."/>
            <person name="Donath A."/>
            <person name="Petersen M."/>
            <person name="Wilbrandt J."/>
            <person name="Misof B."/>
            <person name="Liedtke D."/>
            <person name="Thamm M."/>
            <person name="Scheiner R."/>
            <person name="Schmitt T."/>
            <person name="Niehuis O."/>
        </authorList>
    </citation>
    <scope>NUCLEOTIDE SEQUENCE</scope>
    <source>
        <strain evidence="2">GBR_01_08_01A</strain>
    </source>
</reference>
<feature type="compositionally biased region" description="Basic and acidic residues" evidence="1">
    <location>
        <begin position="121"/>
        <end position="141"/>
    </location>
</feature>
<comment type="caution">
    <text evidence="2">The sequence shown here is derived from an EMBL/GenBank/DDBJ whole genome shotgun (WGS) entry which is preliminary data.</text>
</comment>
<accession>A0AAD9RZW2</accession>
<evidence type="ECO:0000313" key="2">
    <source>
        <dbReference type="EMBL" id="KAK2588685.1"/>
    </source>
</evidence>
<evidence type="ECO:0000256" key="1">
    <source>
        <dbReference type="SAM" id="MobiDB-lite"/>
    </source>
</evidence>
<feature type="region of interest" description="Disordered" evidence="1">
    <location>
        <begin position="1"/>
        <end position="34"/>
    </location>
</feature>
<dbReference type="EMBL" id="JAIFRP010000002">
    <property type="protein sequence ID" value="KAK2588685.1"/>
    <property type="molecule type" value="Genomic_DNA"/>
</dbReference>
<feature type="compositionally biased region" description="Basic residues" evidence="1">
    <location>
        <begin position="515"/>
        <end position="527"/>
    </location>
</feature>
<proteinExistence type="predicted"/>
<feature type="compositionally biased region" description="Polar residues" evidence="1">
    <location>
        <begin position="22"/>
        <end position="32"/>
    </location>
</feature>
<evidence type="ECO:0008006" key="4">
    <source>
        <dbReference type="Google" id="ProtNLM"/>
    </source>
</evidence>
<dbReference type="Proteomes" id="UP001258017">
    <property type="component" value="Unassembled WGS sequence"/>
</dbReference>
<dbReference type="Pfam" id="PF15692">
    <property type="entry name" value="NKAP"/>
    <property type="match status" value="1"/>
</dbReference>
<feature type="region of interest" description="Disordered" evidence="1">
    <location>
        <begin position="170"/>
        <end position="396"/>
    </location>
</feature>
<feature type="region of interest" description="Disordered" evidence="1">
    <location>
        <begin position="507"/>
        <end position="527"/>
    </location>
</feature>
<feature type="region of interest" description="Disordered" evidence="1">
    <location>
        <begin position="89"/>
        <end position="144"/>
    </location>
</feature>
<gene>
    <name evidence="2" type="ORF">KPH14_001582</name>
</gene>
<dbReference type="InterPro" id="IPR043407">
    <property type="entry name" value="Nkap_D1"/>
</dbReference>
<evidence type="ECO:0000313" key="3">
    <source>
        <dbReference type="Proteomes" id="UP001258017"/>
    </source>
</evidence>
<feature type="compositionally biased region" description="Pro residues" evidence="1">
    <location>
        <begin position="286"/>
        <end position="304"/>
    </location>
</feature>
<dbReference type="AlphaFoldDB" id="A0AAD9RZW2"/>